<gene>
    <name evidence="2" type="primary">PHO88_2</name>
    <name evidence="2" type="ORF">LTR05_004975</name>
</gene>
<dbReference type="GO" id="GO:0005783">
    <property type="term" value="C:endoplasmic reticulum"/>
    <property type="evidence" value="ECO:0007669"/>
    <property type="project" value="InterPro"/>
</dbReference>
<dbReference type="GO" id="GO:0005739">
    <property type="term" value="C:mitochondrion"/>
    <property type="evidence" value="ECO:0007669"/>
    <property type="project" value="TreeGrafter"/>
</dbReference>
<keyword evidence="3" id="KW-1185">Reference proteome</keyword>
<sequence length="100" mass="11421">MVNPQITNLVIMLGMMQVSKKIPFEDPNVLMGVRALYIVSNLLIFGVYYYITTKIQRKKGKELEGGGLSSYVLVLLLYNREATPDISANRVRTWLRILQT</sequence>
<dbReference type="Pfam" id="PF10032">
    <property type="entry name" value="Pho88"/>
    <property type="match status" value="1"/>
</dbReference>
<keyword evidence="1" id="KW-0472">Membrane</keyword>
<evidence type="ECO:0000313" key="3">
    <source>
        <dbReference type="Proteomes" id="UP001309876"/>
    </source>
</evidence>
<dbReference type="PANTHER" id="PTHR28112:SF1">
    <property type="entry name" value="SRP-INDEPENDENT TARGETING PROTEIN 3"/>
    <property type="match status" value="1"/>
</dbReference>
<proteinExistence type="predicted"/>
<dbReference type="InterPro" id="IPR012098">
    <property type="entry name" value="SND3_fun"/>
</dbReference>
<name>A0AAN7SZG3_9EURO</name>
<organism evidence="2 3">
    <name type="scientific">Lithohypha guttulata</name>
    <dbReference type="NCBI Taxonomy" id="1690604"/>
    <lineage>
        <taxon>Eukaryota</taxon>
        <taxon>Fungi</taxon>
        <taxon>Dikarya</taxon>
        <taxon>Ascomycota</taxon>
        <taxon>Pezizomycotina</taxon>
        <taxon>Eurotiomycetes</taxon>
        <taxon>Chaetothyriomycetidae</taxon>
        <taxon>Chaetothyriales</taxon>
        <taxon>Trichomeriaceae</taxon>
        <taxon>Lithohypha</taxon>
    </lineage>
</organism>
<dbReference type="EMBL" id="JAVRRJ010000004">
    <property type="protein sequence ID" value="KAK5085687.1"/>
    <property type="molecule type" value="Genomic_DNA"/>
</dbReference>
<dbReference type="Proteomes" id="UP001309876">
    <property type="component" value="Unassembled WGS sequence"/>
</dbReference>
<evidence type="ECO:0000313" key="2">
    <source>
        <dbReference type="EMBL" id="KAK5085687.1"/>
    </source>
</evidence>
<protein>
    <submittedName>
        <fullName evidence="2">Phosphate transporter (Pho88)</fullName>
    </submittedName>
</protein>
<keyword evidence="1" id="KW-1133">Transmembrane helix</keyword>
<dbReference type="PANTHER" id="PTHR28112">
    <property type="entry name" value="SRP-INDEPENDENT TARGETING PROTEIN 3"/>
    <property type="match status" value="1"/>
</dbReference>
<dbReference type="GO" id="GO:0045047">
    <property type="term" value="P:protein targeting to ER"/>
    <property type="evidence" value="ECO:0007669"/>
    <property type="project" value="InterPro"/>
</dbReference>
<accession>A0AAN7SZG3</accession>
<keyword evidence="1" id="KW-0812">Transmembrane</keyword>
<evidence type="ECO:0000256" key="1">
    <source>
        <dbReference type="SAM" id="Phobius"/>
    </source>
</evidence>
<dbReference type="AlphaFoldDB" id="A0AAN7SZG3"/>
<feature type="transmembrane region" description="Helical" evidence="1">
    <location>
        <begin position="29"/>
        <end position="51"/>
    </location>
</feature>
<comment type="caution">
    <text evidence="2">The sequence shown here is derived from an EMBL/GenBank/DDBJ whole genome shotgun (WGS) entry which is preliminary data.</text>
</comment>
<reference evidence="2 3" key="1">
    <citation type="submission" date="2023-08" db="EMBL/GenBank/DDBJ databases">
        <title>Black Yeasts Isolated from many extreme environments.</title>
        <authorList>
            <person name="Coleine C."/>
            <person name="Stajich J.E."/>
            <person name="Selbmann L."/>
        </authorList>
    </citation>
    <scope>NUCLEOTIDE SEQUENCE [LARGE SCALE GENOMIC DNA]</scope>
    <source>
        <strain evidence="2 3">CCFEE 5910</strain>
    </source>
</reference>